<dbReference type="InterPro" id="IPR004314">
    <property type="entry name" value="Neprosin"/>
</dbReference>
<feature type="disulfide bond" evidence="3 4">
    <location>
        <begin position="219"/>
        <end position="224"/>
    </location>
</feature>
<evidence type="ECO:0000313" key="2">
    <source>
        <dbReference type="EMBL" id="BAW35437.1"/>
    </source>
</evidence>
<dbReference type="PROSITE" id="PS52045">
    <property type="entry name" value="NEPROSIN_PEP_CD"/>
    <property type="match status" value="1"/>
</dbReference>
<reference evidence="2" key="1">
    <citation type="submission" date="2016-03" db="EMBL/GenBank/DDBJ databases">
        <title>Digestive enzymes of carnivorous plants.</title>
        <authorList>
            <person name="Fukushima K."/>
            <person name="Hasebe M."/>
        </authorList>
    </citation>
    <scope>NUCLEOTIDE SEQUENCE</scope>
</reference>
<evidence type="ECO:0007829" key="4">
    <source>
        <dbReference type="PDB" id="7ZVA"/>
    </source>
</evidence>
<dbReference type="InterPro" id="IPR053168">
    <property type="entry name" value="Glutamic_endopeptidase"/>
</dbReference>
<dbReference type="SMR" id="A0A1L7NZU4"/>
<dbReference type="AlphaFoldDB" id="A0A1L7NZU4"/>
<dbReference type="PDB" id="7ZU8">
    <property type="method" value="X-ray"/>
    <property type="resolution" value="2.05 A"/>
    <property type="chains" value="A=24-380"/>
</dbReference>
<dbReference type="Gene3D" id="3.90.1320.10">
    <property type="entry name" value="Outer-capsid protein sigma 3, large lobe"/>
    <property type="match status" value="1"/>
</dbReference>
<feature type="disulfide bond" evidence="3 4">
    <location>
        <begin position="358"/>
        <end position="379"/>
    </location>
</feature>
<dbReference type="PDB" id="7ZVB">
    <property type="method" value="X-ray"/>
    <property type="resolution" value="2.35 A"/>
    <property type="chains" value="A=129-380"/>
</dbReference>
<dbReference type="PDB" id="7ZVA">
    <property type="method" value="X-ray"/>
    <property type="resolution" value="1.80 A"/>
    <property type="chains" value="A=24-380"/>
</dbReference>
<evidence type="ECO:0007829" key="3">
    <source>
        <dbReference type="PDB" id="7ZU8"/>
    </source>
</evidence>
<sequence length="380" mass="42569">MQVKLFTFVILSSIFYFNYHLAKARSIQARLANKPKGTIKTIKGDDGEMVDCVDVYKQPAFDHPLLKNPSLQMQPNLYTSQFDEYNKLKQSWHKSGQCPKCSIPIRRQVISGVPVVRKQFPNLKFAPPSANTNHQYVVIEYNYDSATLQGANATINIWDPTLKNPNKDFSLTQIWISAGSGSNLNTIEAGWQVYPRRTGDSQPRFFIYWTADGYSSTGCYDLTCPGFVQTNNYYAIGMALQPSVYGGQQFELNESIQRDPATGNWWLYLWGTVVGYWPASIYNSITNGADTVEWGGEIYDSSGTGGFHTTTQMGSGHFPTEGYGKASYVRDLQCVDTYGNVISPPTNSFQEIAPAPNCYNYQFQQGSSELYLFYGGPGCQ</sequence>
<evidence type="ECO:0000259" key="1">
    <source>
        <dbReference type="PROSITE" id="PS52045"/>
    </source>
</evidence>
<dbReference type="PDB" id="7ZVC">
    <property type="method" value="X-ray"/>
    <property type="resolution" value="1.85 A"/>
    <property type="chains" value="A=129-380"/>
</dbReference>
<feature type="domain" description="Neprosin PEP catalytic" evidence="1">
    <location>
        <begin position="129"/>
        <end position="380"/>
    </location>
</feature>
<dbReference type="Pfam" id="PF03080">
    <property type="entry name" value="Neprosin"/>
    <property type="match status" value="1"/>
</dbReference>
<feature type="disulfide bond" evidence="3 4">
    <location>
        <begin position="52"/>
        <end position="98"/>
    </location>
</feature>
<dbReference type="Pfam" id="PF14365">
    <property type="entry name" value="Neprosin_AP"/>
    <property type="match status" value="1"/>
</dbReference>
<proteinExistence type="evidence at protein level"/>
<organism evidence="2">
    <name type="scientific">Nepenthes alata</name>
    <name type="common">Winged pitcher plant</name>
    <name type="synonym">Nepenthes copelandii</name>
    <dbReference type="NCBI Taxonomy" id="4376"/>
    <lineage>
        <taxon>Eukaryota</taxon>
        <taxon>Viridiplantae</taxon>
        <taxon>Streptophyta</taxon>
        <taxon>Embryophyta</taxon>
        <taxon>Tracheophyta</taxon>
        <taxon>Spermatophyta</taxon>
        <taxon>Magnoliopsida</taxon>
        <taxon>eudicotyledons</taxon>
        <taxon>Gunneridae</taxon>
        <taxon>Pentapetalae</taxon>
        <taxon>Caryophyllales</taxon>
        <taxon>Nepenthaceae</taxon>
        <taxon>Nepenthes</taxon>
    </lineage>
</organism>
<protein>
    <submittedName>
        <fullName evidence="2">C-terminal peptidase</fullName>
    </submittedName>
</protein>
<dbReference type="EMBL" id="LC129254">
    <property type="protein sequence ID" value="BAW35437.1"/>
    <property type="molecule type" value="mRNA"/>
</dbReference>
<dbReference type="InterPro" id="IPR025521">
    <property type="entry name" value="Neprosin_propep"/>
</dbReference>
<keyword evidence="3 4" id="KW-0002">3D-structure</keyword>
<name>A0A1L7NZU4_NEPAL</name>
<accession>A0A1L7NZU4</accession>
<reference evidence="3 4" key="2">
    <citation type="journal article" date="2022" name="Nat. Commun.">
        <title>Molecular and in vivo studies of a glutamate-class prolyl-endopeptidase for coeliac disease therapy.</title>
        <authorList>
            <person name="Del Amo-Maestro L."/>
            <person name="Mendes S.R."/>
            <person name="Rodriguez-Banqueri A."/>
            <person name="Garzon-Flores L."/>
            <person name="Girbal M."/>
            <person name="Rodriguez-Lagunas M.J."/>
            <person name="Guevara T."/>
            <person name="Franch A."/>
            <person name="Perez-Cano F.J."/>
            <person name="Eckhard U."/>
            <person name="Gomis-Ruth F.X."/>
        </authorList>
    </citation>
    <scope>X-RAY CRYSTALLOGRAPHY (1.80 ANGSTROMS) OF 24-380</scope>
    <scope>DISULFIDE BONDS</scope>
</reference>
<dbReference type="PANTHER" id="PTHR31589:SF221">
    <property type="entry name" value="LIGASE, PUTATIVE (DUF239)-RELATED"/>
    <property type="match status" value="1"/>
</dbReference>
<dbReference type="PANTHER" id="PTHR31589">
    <property type="entry name" value="PROTEIN, PUTATIVE (DUF239)-RELATED-RELATED"/>
    <property type="match status" value="1"/>
</dbReference>